<reference evidence="9 10" key="1">
    <citation type="submission" date="2017-07" db="EMBL/GenBank/DDBJ databases">
        <title>Recovery of genomes from metagenomes via a dereplication, aggregation, and scoring strategy.</title>
        <authorList>
            <person name="Sieber C.M."/>
            <person name="Probst A.J."/>
            <person name="Sharrar A."/>
            <person name="Thomas B.C."/>
            <person name="Hess M."/>
            <person name="Tringe S.G."/>
            <person name="Banfield J.F."/>
        </authorList>
    </citation>
    <scope>NUCLEOTIDE SEQUENCE [LARGE SCALE GENOMIC DNA]</scope>
    <source>
        <strain evidence="9">JGI_Cruoil_03_51_56</strain>
    </source>
</reference>
<proteinExistence type="inferred from homology"/>
<evidence type="ECO:0000256" key="6">
    <source>
        <dbReference type="ARBA" id="ARBA00022833"/>
    </source>
</evidence>
<dbReference type="NCBIfam" id="TIGR00073">
    <property type="entry name" value="hypB"/>
    <property type="match status" value="1"/>
</dbReference>
<evidence type="ECO:0000313" key="10">
    <source>
        <dbReference type="Proteomes" id="UP000215559"/>
    </source>
</evidence>
<organism evidence="9 10">
    <name type="scientific">candidate division WOR-3 bacterium JGI_Cruoil_03_51_56</name>
    <dbReference type="NCBI Taxonomy" id="1973747"/>
    <lineage>
        <taxon>Bacteria</taxon>
        <taxon>Bacteria division WOR-3</taxon>
    </lineage>
</organism>
<dbReference type="InterPro" id="IPR003495">
    <property type="entry name" value="CobW/HypB/UreG_nucleotide-bd"/>
</dbReference>
<evidence type="ECO:0000259" key="8">
    <source>
        <dbReference type="Pfam" id="PF02492"/>
    </source>
</evidence>
<keyword evidence="6" id="KW-0862">Zinc</keyword>
<keyword evidence="3" id="KW-0479">Metal-binding</keyword>
<evidence type="ECO:0000313" key="9">
    <source>
        <dbReference type="EMBL" id="OYD15198.1"/>
    </source>
</evidence>
<protein>
    <submittedName>
        <fullName evidence="9">Hydrogenase accessory protein HypB</fullName>
    </submittedName>
</protein>
<name>A0A235BS80_UNCW3</name>
<dbReference type="CDD" id="cd05390">
    <property type="entry name" value="HypB"/>
    <property type="match status" value="1"/>
</dbReference>
<dbReference type="InterPro" id="IPR027417">
    <property type="entry name" value="P-loop_NTPase"/>
</dbReference>
<evidence type="ECO:0000256" key="5">
    <source>
        <dbReference type="ARBA" id="ARBA00022801"/>
    </source>
</evidence>
<evidence type="ECO:0000256" key="7">
    <source>
        <dbReference type="ARBA" id="ARBA00023134"/>
    </source>
</evidence>
<evidence type="ECO:0000256" key="1">
    <source>
        <dbReference type="ARBA" id="ARBA00006211"/>
    </source>
</evidence>
<accession>A0A235BS80</accession>
<keyword evidence="7" id="KW-0342">GTP-binding</keyword>
<keyword evidence="4" id="KW-0547">Nucleotide-binding</keyword>
<keyword evidence="2" id="KW-0533">Nickel</keyword>
<evidence type="ECO:0000256" key="2">
    <source>
        <dbReference type="ARBA" id="ARBA00022596"/>
    </source>
</evidence>
<dbReference type="GO" id="GO:0005525">
    <property type="term" value="F:GTP binding"/>
    <property type="evidence" value="ECO:0007669"/>
    <property type="project" value="UniProtKB-KW"/>
</dbReference>
<dbReference type="GO" id="GO:0051604">
    <property type="term" value="P:protein maturation"/>
    <property type="evidence" value="ECO:0007669"/>
    <property type="project" value="InterPro"/>
</dbReference>
<dbReference type="Proteomes" id="UP000215559">
    <property type="component" value="Unassembled WGS sequence"/>
</dbReference>
<dbReference type="InterPro" id="IPR004392">
    <property type="entry name" value="Hyd_mat_HypB"/>
</dbReference>
<dbReference type="Pfam" id="PF02492">
    <property type="entry name" value="cobW"/>
    <property type="match status" value="1"/>
</dbReference>
<dbReference type="SUPFAM" id="SSF52540">
    <property type="entry name" value="P-loop containing nucleoside triphosphate hydrolases"/>
    <property type="match status" value="1"/>
</dbReference>
<evidence type="ECO:0000256" key="3">
    <source>
        <dbReference type="ARBA" id="ARBA00022723"/>
    </source>
</evidence>
<dbReference type="EMBL" id="NOZP01000117">
    <property type="protein sequence ID" value="OYD15198.1"/>
    <property type="molecule type" value="Genomic_DNA"/>
</dbReference>
<dbReference type="PANTHER" id="PTHR30134:SF2">
    <property type="entry name" value="HYDROGENASE MATURATION FACTOR HYPB"/>
    <property type="match status" value="1"/>
</dbReference>
<dbReference type="GO" id="GO:0008270">
    <property type="term" value="F:zinc ion binding"/>
    <property type="evidence" value="ECO:0007669"/>
    <property type="project" value="TreeGrafter"/>
</dbReference>
<dbReference type="GO" id="GO:0003924">
    <property type="term" value="F:GTPase activity"/>
    <property type="evidence" value="ECO:0007669"/>
    <property type="project" value="InterPro"/>
</dbReference>
<evidence type="ECO:0000256" key="4">
    <source>
        <dbReference type="ARBA" id="ARBA00022741"/>
    </source>
</evidence>
<dbReference type="PIRSF" id="PIRSF005624">
    <property type="entry name" value="Ni-bind_GTPase"/>
    <property type="match status" value="1"/>
</dbReference>
<feature type="domain" description="CobW/HypB/UreG nucleotide-binding" evidence="8">
    <location>
        <begin position="29"/>
        <end position="187"/>
    </location>
</feature>
<comment type="caution">
    <text evidence="9">The sequence shown here is derived from an EMBL/GenBank/DDBJ whole genome shotgun (WGS) entry which is preliminary data.</text>
</comment>
<dbReference type="PANTHER" id="PTHR30134">
    <property type="entry name" value="HYDROGENASE PROTEIN ASSEMBLY PROTEIN, NICKEL CHAPERONE"/>
    <property type="match status" value="1"/>
</dbReference>
<sequence>MRRVLASNDALASSQLEELDRNNVLSINIMSGPGSGKTSLIERTIEALGKKCRIYVIEGDIQSNLDAERVAAKGAPVTQINTQGACHLDGMMMASVFPQIDFPNVDLLLIENVGNLVCPAEFTLPAHYNVTIVSTAEGSDKPVKYPLMFTKSDAVIINKIDLLPYVSFDIGELILAVHKLKPEIPVIQISTKTRAGMDEWFAWIEEKLAV</sequence>
<dbReference type="GO" id="GO:0016151">
    <property type="term" value="F:nickel cation binding"/>
    <property type="evidence" value="ECO:0007669"/>
    <property type="project" value="InterPro"/>
</dbReference>
<gene>
    <name evidence="9" type="primary">hypB</name>
    <name evidence="9" type="ORF">CH330_06445</name>
</gene>
<keyword evidence="5" id="KW-0378">Hydrolase</keyword>
<dbReference type="AlphaFoldDB" id="A0A235BS80"/>
<comment type="similarity">
    <text evidence="1">Belongs to the SIMIBI class G3E GTPase family. HypB/HupM subfamily.</text>
</comment>
<dbReference type="Gene3D" id="3.40.50.300">
    <property type="entry name" value="P-loop containing nucleotide triphosphate hydrolases"/>
    <property type="match status" value="1"/>
</dbReference>